<dbReference type="RefSeq" id="WP_110297221.1">
    <property type="nucleotide sequence ID" value="NZ_QJJM01000001.1"/>
</dbReference>
<accession>A0A2V3VEQ1</accession>
<dbReference type="EMBL" id="QJJM01000001">
    <property type="protein sequence ID" value="PXW79268.1"/>
    <property type="molecule type" value="Genomic_DNA"/>
</dbReference>
<keyword evidence="1" id="KW-0732">Signal</keyword>
<feature type="signal peptide" evidence="1">
    <location>
        <begin position="1"/>
        <end position="24"/>
    </location>
</feature>
<sequence>MMFKRLLLTLFIAPMLMCANAAHAAVTITFYSHELGSQFPHAFATLKGKVDSTGEVVDTNVGFTAISTGPSILFGWVDGKVSVVKPKYIASSAPHFSYELTDAEYRAVMAVADKWRNKPQKNYNLNKANCVHFIGEIATAAGLKINPGSKFFKKPTSFLKEVTALSRGRLASGRILYKG</sequence>
<evidence type="ECO:0008006" key="4">
    <source>
        <dbReference type="Google" id="ProtNLM"/>
    </source>
</evidence>
<evidence type="ECO:0000313" key="2">
    <source>
        <dbReference type="EMBL" id="PXW79268.1"/>
    </source>
</evidence>
<keyword evidence="3" id="KW-1185">Reference proteome</keyword>
<dbReference type="AlphaFoldDB" id="A0A2V3VEQ1"/>
<dbReference type="OrthoDB" id="7424408at2"/>
<evidence type="ECO:0000313" key="3">
    <source>
        <dbReference type="Proteomes" id="UP000248014"/>
    </source>
</evidence>
<dbReference type="Proteomes" id="UP000248014">
    <property type="component" value="Unassembled WGS sequence"/>
</dbReference>
<gene>
    <name evidence="2" type="ORF">C7451_101333</name>
</gene>
<evidence type="ECO:0000256" key="1">
    <source>
        <dbReference type="SAM" id="SignalP"/>
    </source>
</evidence>
<organism evidence="2 3">
    <name type="scientific">Blastomonas natatoria</name>
    <dbReference type="NCBI Taxonomy" id="34015"/>
    <lineage>
        <taxon>Bacteria</taxon>
        <taxon>Pseudomonadati</taxon>
        <taxon>Pseudomonadota</taxon>
        <taxon>Alphaproteobacteria</taxon>
        <taxon>Sphingomonadales</taxon>
        <taxon>Sphingomonadaceae</taxon>
        <taxon>Blastomonas</taxon>
    </lineage>
</organism>
<feature type="chain" id="PRO_5016139125" description="Permuted papain-like amidase YaeF/Yiix C92 family enzyme" evidence="1">
    <location>
        <begin position="25"/>
        <end position="179"/>
    </location>
</feature>
<reference evidence="2 3" key="1">
    <citation type="submission" date="2018-05" db="EMBL/GenBank/DDBJ databases">
        <title>Genomic Encyclopedia of Type Strains, Phase IV (KMG-IV): sequencing the most valuable type-strain genomes for metagenomic binning, comparative biology and taxonomic classification.</title>
        <authorList>
            <person name="Goeker M."/>
        </authorList>
    </citation>
    <scope>NUCLEOTIDE SEQUENCE [LARGE SCALE GENOMIC DNA]</scope>
    <source>
        <strain evidence="2 3">DSM 3183</strain>
    </source>
</reference>
<proteinExistence type="predicted"/>
<protein>
    <recommendedName>
        <fullName evidence="4">Permuted papain-like amidase YaeF/Yiix C92 family enzyme</fullName>
    </recommendedName>
</protein>
<comment type="caution">
    <text evidence="2">The sequence shown here is derived from an EMBL/GenBank/DDBJ whole genome shotgun (WGS) entry which is preliminary data.</text>
</comment>
<name>A0A2V3VEQ1_9SPHN</name>